<dbReference type="EMBL" id="FAOZ01000021">
    <property type="protein sequence ID" value="CUU58720.1"/>
    <property type="molecule type" value="Genomic_DNA"/>
</dbReference>
<name>A0A0S4QSY6_9ACTN</name>
<evidence type="ECO:0000256" key="1">
    <source>
        <dbReference type="ARBA" id="ARBA00008683"/>
    </source>
</evidence>
<feature type="region of interest" description="Disordered" evidence="5">
    <location>
        <begin position="296"/>
        <end position="322"/>
    </location>
</feature>
<evidence type="ECO:0000256" key="3">
    <source>
        <dbReference type="ARBA" id="ARBA00022801"/>
    </source>
</evidence>
<keyword evidence="3" id="KW-0378">Hydrolase</keyword>
<keyword evidence="2 7" id="KW-0645">Protease</keyword>
<comment type="similarity">
    <text evidence="1">Belongs to the peptidase S49 family.</text>
</comment>
<evidence type="ECO:0000313" key="7">
    <source>
        <dbReference type="EMBL" id="CUU58720.1"/>
    </source>
</evidence>
<dbReference type="GO" id="GO:0008236">
    <property type="term" value="F:serine-type peptidase activity"/>
    <property type="evidence" value="ECO:0007669"/>
    <property type="project" value="UniProtKB-KW"/>
</dbReference>
<dbReference type="Proteomes" id="UP000198802">
    <property type="component" value="Unassembled WGS sequence"/>
</dbReference>
<feature type="domain" description="Peptidase S49" evidence="6">
    <location>
        <begin position="430"/>
        <end position="575"/>
    </location>
</feature>
<dbReference type="NCBIfam" id="TIGR00706">
    <property type="entry name" value="SppA_dom"/>
    <property type="match status" value="1"/>
</dbReference>
<organism evidence="7 8">
    <name type="scientific">Parafrankia irregularis</name>
    <dbReference type="NCBI Taxonomy" id="795642"/>
    <lineage>
        <taxon>Bacteria</taxon>
        <taxon>Bacillati</taxon>
        <taxon>Actinomycetota</taxon>
        <taxon>Actinomycetes</taxon>
        <taxon>Frankiales</taxon>
        <taxon>Frankiaceae</taxon>
        <taxon>Parafrankia</taxon>
    </lineage>
</organism>
<evidence type="ECO:0000256" key="2">
    <source>
        <dbReference type="ARBA" id="ARBA00022670"/>
    </source>
</evidence>
<gene>
    <name evidence="7" type="ORF">Ga0074812_12197</name>
</gene>
<dbReference type="InterPro" id="IPR029045">
    <property type="entry name" value="ClpP/crotonase-like_dom_sf"/>
</dbReference>
<feature type="compositionally biased region" description="Low complexity" evidence="5">
    <location>
        <begin position="313"/>
        <end position="322"/>
    </location>
</feature>
<keyword evidence="8" id="KW-1185">Reference proteome</keyword>
<feature type="domain" description="Peptidase S49" evidence="6">
    <location>
        <begin position="110"/>
        <end position="241"/>
    </location>
</feature>
<dbReference type="GO" id="GO:0006508">
    <property type="term" value="P:proteolysis"/>
    <property type="evidence" value="ECO:0007669"/>
    <property type="project" value="UniProtKB-KW"/>
</dbReference>
<accession>A0A0S4QSY6</accession>
<protein>
    <submittedName>
        <fullName evidence="7">Protease-4</fullName>
    </submittedName>
</protein>
<dbReference type="CDD" id="cd07018">
    <property type="entry name" value="S49_SppA_67K_type"/>
    <property type="match status" value="1"/>
</dbReference>
<dbReference type="AlphaFoldDB" id="A0A0S4QSY6"/>
<dbReference type="InterPro" id="IPR002142">
    <property type="entry name" value="Peptidase_S49"/>
</dbReference>
<sequence>MADIQRFARRRAAPIILELDLTSDLVEGVPADPLTAAVAHRRPTLREVVDGLRRAARDDRAKVLVAHIAAGGMPLSRVQEVRDAVAEFRASGGVTFAYADTFGEFGGGTVAYYLACAFDEIWLAPPGDLGLTGVAMETPFLREALDRLGVSVEIGQRHEYKNAVNTLVERDFTPAHREALGRIVDSCAEQVVAEVSARRGLSPDQVRRMIDDAPMSGRAALEAGLVDRIGYRDEAYDQVRTRARELAGTSGVGSDADGDGGVEPTLMYVWAYRRAEVRREASPVRRARGLAAALPVPVLPGQSGGDRARRRSGTGPAAATGAAATPAAAVENAAAVDGGAGAAAGGDPNVVPPEIDPRTSVVALVHGTGPVVLGSAALPFGGPVLAADAVTAAFRAAARDSSVAAAVFRVDSPGGSYVASDVVRREIERFRATGRPVIVSMGAVAASGGYFVALGGDLIVANPGTLTGSIGVFGGKQVVRDLLGKVGIGFGAVAAGENALMMSPRQSFTEAERAKLEEFLDRVYADFVAKVAQARRMSHAEAHELARGRVWTGADAHRHGLVDELGGLAHAIDLAWARAGLPAEETPRVRLTPKPSVLDRLRTPKSSEEPGAAAARTAASLGLPGIRGVLGALTAFDALGGLGAFAGLGAVGGAHGGLSVGSDGFAGGWGALAPLAARAGLPVHGPLLMPPVGRLR</sequence>
<dbReference type="Pfam" id="PF01343">
    <property type="entry name" value="Peptidase_S49"/>
    <property type="match status" value="2"/>
</dbReference>
<evidence type="ECO:0000259" key="6">
    <source>
        <dbReference type="Pfam" id="PF01343"/>
    </source>
</evidence>
<dbReference type="Gene3D" id="3.90.226.10">
    <property type="entry name" value="2-enoyl-CoA Hydratase, Chain A, domain 1"/>
    <property type="match status" value="3"/>
</dbReference>
<dbReference type="PANTHER" id="PTHR33209">
    <property type="entry name" value="PROTEASE 4"/>
    <property type="match status" value="1"/>
</dbReference>
<proteinExistence type="inferred from homology"/>
<evidence type="ECO:0000313" key="8">
    <source>
        <dbReference type="Proteomes" id="UP000198802"/>
    </source>
</evidence>
<dbReference type="Gene3D" id="6.20.330.10">
    <property type="match status" value="1"/>
</dbReference>
<dbReference type="InterPro" id="IPR047217">
    <property type="entry name" value="S49_SppA_67K_type_N"/>
</dbReference>
<dbReference type="InterPro" id="IPR004635">
    <property type="entry name" value="Pept_S49_SppA"/>
</dbReference>
<dbReference type="InterPro" id="IPR047272">
    <property type="entry name" value="S49_SppA_C"/>
</dbReference>
<dbReference type="PANTHER" id="PTHR33209:SF1">
    <property type="entry name" value="PEPTIDASE S49 DOMAIN-CONTAINING PROTEIN"/>
    <property type="match status" value="1"/>
</dbReference>
<dbReference type="SUPFAM" id="SSF52096">
    <property type="entry name" value="ClpP/crotonase"/>
    <property type="match status" value="2"/>
</dbReference>
<reference evidence="8" key="1">
    <citation type="submission" date="2015-11" db="EMBL/GenBank/DDBJ databases">
        <authorList>
            <person name="Varghese N."/>
        </authorList>
    </citation>
    <scope>NUCLEOTIDE SEQUENCE [LARGE SCALE GENOMIC DNA]</scope>
    <source>
        <strain evidence="8">DSM 45899</strain>
    </source>
</reference>
<evidence type="ECO:0000256" key="5">
    <source>
        <dbReference type="SAM" id="MobiDB-lite"/>
    </source>
</evidence>
<keyword evidence="4" id="KW-0720">Serine protease</keyword>
<dbReference type="CDD" id="cd07023">
    <property type="entry name" value="S49_Sppa_N_C"/>
    <property type="match status" value="1"/>
</dbReference>
<evidence type="ECO:0000256" key="4">
    <source>
        <dbReference type="ARBA" id="ARBA00022825"/>
    </source>
</evidence>